<dbReference type="FunFam" id="2.20.100.10:FF:000007">
    <property type="entry name" value="Thrombospondin 1"/>
    <property type="match status" value="1"/>
</dbReference>
<dbReference type="Gene3D" id="2.60.120.260">
    <property type="entry name" value="Galactose-binding domain-like"/>
    <property type="match status" value="1"/>
</dbReference>
<evidence type="ECO:0000313" key="13">
    <source>
        <dbReference type="Proteomes" id="UP001249851"/>
    </source>
</evidence>
<evidence type="ECO:0000256" key="2">
    <source>
        <dbReference type="ARBA" id="ARBA00004613"/>
    </source>
</evidence>
<dbReference type="PROSITE" id="PS50022">
    <property type="entry name" value="FA58C_3"/>
    <property type="match status" value="1"/>
</dbReference>
<keyword evidence="9" id="KW-1015">Disulfide bond</keyword>
<organism evidence="12 13">
    <name type="scientific">Acropora cervicornis</name>
    <name type="common">Staghorn coral</name>
    <dbReference type="NCBI Taxonomy" id="6130"/>
    <lineage>
        <taxon>Eukaryota</taxon>
        <taxon>Metazoa</taxon>
        <taxon>Cnidaria</taxon>
        <taxon>Anthozoa</taxon>
        <taxon>Hexacorallia</taxon>
        <taxon>Scleractinia</taxon>
        <taxon>Astrocoeniina</taxon>
        <taxon>Acroporidae</taxon>
        <taxon>Acropora</taxon>
    </lineage>
</organism>
<dbReference type="PROSITE" id="PS01286">
    <property type="entry name" value="FA58C_2"/>
    <property type="match status" value="1"/>
</dbReference>
<evidence type="ECO:0000256" key="9">
    <source>
        <dbReference type="ARBA" id="ARBA00023157"/>
    </source>
</evidence>
<dbReference type="PRINTS" id="PR01705">
    <property type="entry name" value="TSP1REPEAT"/>
</dbReference>
<dbReference type="SMART" id="SM00209">
    <property type="entry name" value="TSP1"/>
    <property type="match status" value="2"/>
</dbReference>
<gene>
    <name evidence="12" type="ORF">P5673_022683</name>
</gene>
<reference evidence="12" key="2">
    <citation type="journal article" date="2023" name="Science">
        <title>Genomic signatures of disease resistance in endangered staghorn corals.</title>
        <authorList>
            <person name="Vollmer S.V."/>
            <person name="Selwyn J.D."/>
            <person name="Despard B.A."/>
            <person name="Roesel C.L."/>
        </authorList>
    </citation>
    <scope>NUCLEOTIDE SEQUENCE</scope>
    <source>
        <strain evidence="12">K2</strain>
    </source>
</reference>
<evidence type="ECO:0000256" key="6">
    <source>
        <dbReference type="ARBA" id="ARBA00022737"/>
    </source>
</evidence>
<comment type="caution">
    <text evidence="12">The sequence shown here is derived from an EMBL/GenBank/DDBJ whole genome shotgun (WGS) entry which is preliminary data.</text>
</comment>
<evidence type="ECO:0000259" key="11">
    <source>
        <dbReference type="PROSITE" id="PS50022"/>
    </source>
</evidence>
<dbReference type="SUPFAM" id="SSF49785">
    <property type="entry name" value="Galactose-binding domain-like"/>
    <property type="match status" value="1"/>
</dbReference>
<dbReference type="InterPro" id="IPR008979">
    <property type="entry name" value="Galactose-bd-like_sf"/>
</dbReference>
<evidence type="ECO:0000256" key="3">
    <source>
        <dbReference type="ARBA" id="ARBA00022525"/>
    </source>
</evidence>
<keyword evidence="6" id="KW-0677">Repeat</keyword>
<dbReference type="Gene3D" id="2.20.100.10">
    <property type="entry name" value="Thrombospondin type-1 (TSP1) repeat"/>
    <property type="match status" value="2"/>
</dbReference>
<keyword evidence="5 10" id="KW-0732">Signal</keyword>
<evidence type="ECO:0000256" key="8">
    <source>
        <dbReference type="ARBA" id="ARBA00023136"/>
    </source>
</evidence>
<dbReference type="PROSITE" id="PS50092">
    <property type="entry name" value="TSP1"/>
    <property type="match status" value="2"/>
</dbReference>
<keyword evidence="7" id="KW-1133">Transmembrane helix</keyword>
<evidence type="ECO:0000256" key="5">
    <source>
        <dbReference type="ARBA" id="ARBA00022729"/>
    </source>
</evidence>
<dbReference type="InterPro" id="IPR000884">
    <property type="entry name" value="TSP1_rpt"/>
</dbReference>
<keyword evidence="13" id="KW-1185">Reference proteome</keyword>
<feature type="chain" id="PRO_5041936369" evidence="10">
    <location>
        <begin position="18"/>
        <end position="286"/>
    </location>
</feature>
<evidence type="ECO:0000256" key="1">
    <source>
        <dbReference type="ARBA" id="ARBA00004167"/>
    </source>
</evidence>
<dbReference type="AlphaFoldDB" id="A0AAD9Q6L2"/>
<evidence type="ECO:0000256" key="7">
    <source>
        <dbReference type="ARBA" id="ARBA00022989"/>
    </source>
</evidence>
<comment type="subcellular location">
    <subcellularLocation>
        <location evidence="1">Membrane</location>
        <topology evidence="1">Single-pass membrane protein</topology>
    </subcellularLocation>
    <subcellularLocation>
        <location evidence="2">Secreted</location>
    </subcellularLocation>
</comment>
<evidence type="ECO:0000313" key="12">
    <source>
        <dbReference type="EMBL" id="KAK2555659.1"/>
    </source>
</evidence>
<feature type="domain" description="F5/8 type C" evidence="11">
    <location>
        <begin position="16"/>
        <end position="157"/>
    </location>
</feature>
<dbReference type="EMBL" id="JARQWQ010000061">
    <property type="protein sequence ID" value="KAK2555659.1"/>
    <property type="molecule type" value="Genomic_DNA"/>
</dbReference>
<dbReference type="InterPro" id="IPR036383">
    <property type="entry name" value="TSP1_rpt_sf"/>
</dbReference>
<dbReference type="PANTHER" id="PTHR22906:SF43">
    <property type="entry name" value="PROPERDIN"/>
    <property type="match status" value="1"/>
</dbReference>
<evidence type="ECO:0000256" key="4">
    <source>
        <dbReference type="ARBA" id="ARBA00022692"/>
    </source>
</evidence>
<evidence type="ECO:0000256" key="10">
    <source>
        <dbReference type="SAM" id="SignalP"/>
    </source>
</evidence>
<keyword evidence="4" id="KW-0812">Transmembrane</keyword>
<keyword evidence="3" id="KW-0964">Secreted</keyword>
<sequence>MSFNVFLVMFLIPRYSAGPGCGALLTQDIVSKTIIATRSLNSSFDETHALVNSSNGWCSLELDPNQRIVVELGKVATITGFDIQGRSSSNQYINKFTMSYKATKDRYFQDYSEFTVSPSSGDEIVHVQVNATNMQVVGFFPILYNEHICMRVELYGCVPVDGGYTPWSAWNSCSNLCGNGTQRRHRECSSPAPANNGQRCVGNSTETRGCVNRPCPGADESEWSEWTSCNVTCGNGSQSRSRNCTNPRPINGVKSCKEYRTCRLGECEGNIILSGPTNYCLYFLRK</sequence>
<dbReference type="Pfam" id="PF00090">
    <property type="entry name" value="TSP_1"/>
    <property type="match status" value="2"/>
</dbReference>
<reference evidence="12" key="1">
    <citation type="journal article" date="2023" name="G3 (Bethesda)">
        <title>Whole genome assembly and annotation of the endangered Caribbean coral Acropora cervicornis.</title>
        <authorList>
            <person name="Selwyn J.D."/>
            <person name="Vollmer S.V."/>
        </authorList>
    </citation>
    <scope>NUCLEOTIDE SEQUENCE</scope>
    <source>
        <strain evidence="12">K2</strain>
    </source>
</reference>
<dbReference type="GO" id="GO:0016020">
    <property type="term" value="C:membrane"/>
    <property type="evidence" value="ECO:0007669"/>
    <property type="project" value="UniProtKB-SubCell"/>
</dbReference>
<dbReference type="Proteomes" id="UP001249851">
    <property type="component" value="Unassembled WGS sequence"/>
</dbReference>
<proteinExistence type="predicted"/>
<dbReference type="SUPFAM" id="SSF82895">
    <property type="entry name" value="TSP-1 type 1 repeat"/>
    <property type="match status" value="2"/>
</dbReference>
<keyword evidence="8" id="KW-0472">Membrane</keyword>
<protein>
    <submittedName>
        <fullName evidence="12">Mucin-like protein</fullName>
    </submittedName>
</protein>
<dbReference type="InterPro" id="IPR000421">
    <property type="entry name" value="FA58C"/>
</dbReference>
<accession>A0AAD9Q6L2</accession>
<name>A0AAD9Q6L2_ACRCE</name>
<dbReference type="PANTHER" id="PTHR22906">
    <property type="entry name" value="PROPERDIN"/>
    <property type="match status" value="1"/>
</dbReference>
<dbReference type="Pfam" id="PF00754">
    <property type="entry name" value="F5_F8_type_C"/>
    <property type="match status" value="1"/>
</dbReference>
<feature type="signal peptide" evidence="10">
    <location>
        <begin position="1"/>
        <end position="17"/>
    </location>
</feature>
<dbReference type="InterPro" id="IPR052065">
    <property type="entry name" value="Compl_asym_regulator"/>
</dbReference>